<dbReference type="InterPro" id="IPR013718">
    <property type="entry name" value="COQ9_C"/>
</dbReference>
<dbReference type="UniPathway" id="UPA00232"/>
<dbReference type="AlphaFoldDB" id="A0A1V9YF00"/>
<protein>
    <recommendedName>
        <fullName evidence="8">Ubiquinone biosynthesis protein</fullName>
    </recommendedName>
</protein>
<evidence type="ECO:0000256" key="9">
    <source>
        <dbReference type="SAM" id="MobiDB-lite"/>
    </source>
</evidence>
<evidence type="ECO:0000313" key="12">
    <source>
        <dbReference type="Proteomes" id="UP000243579"/>
    </source>
</evidence>
<dbReference type="GO" id="GO:0005743">
    <property type="term" value="C:mitochondrial inner membrane"/>
    <property type="evidence" value="ECO:0007669"/>
    <property type="project" value="TreeGrafter"/>
</dbReference>
<proteinExistence type="inferred from homology"/>
<comment type="caution">
    <text evidence="11">The sequence shown here is derived from an EMBL/GenBank/DDBJ whole genome shotgun (WGS) entry which is preliminary data.</text>
</comment>
<keyword evidence="7 8" id="KW-0496">Mitochondrion</keyword>
<comment type="subcellular location">
    <subcellularLocation>
        <location evidence="1 8">Mitochondrion</location>
    </subcellularLocation>
</comment>
<dbReference type="PANTHER" id="PTHR21427:SF19">
    <property type="entry name" value="UBIQUINONE BIOSYNTHESIS PROTEIN COQ9, MITOCHONDRIAL"/>
    <property type="match status" value="1"/>
</dbReference>
<comment type="similarity">
    <text evidence="3 8">Belongs to the COQ9 family.</text>
</comment>
<dbReference type="FunFam" id="1.10.357.10:FF:000004">
    <property type="entry name" value="Ubiquinone biosynthesis protein COQ9, mitochondrial"/>
    <property type="match status" value="1"/>
</dbReference>
<comment type="pathway">
    <text evidence="2 8">Cofactor biosynthesis; ubiquinone biosynthesis.</text>
</comment>
<dbReference type="GO" id="GO:0006744">
    <property type="term" value="P:ubiquinone biosynthetic process"/>
    <property type="evidence" value="ECO:0007669"/>
    <property type="project" value="UniProtKB-UniRule"/>
</dbReference>
<comment type="function">
    <text evidence="8">Membrane-associated protein that warps the membrane surface to access and bind aromatic isoprenes with high specificity, including ubiquinone (CoQ) isoprene intermediates and presents them directly to Coq7, therefore facilitating the Coq7-mediated hydroxylase step. Participates in the biosynthesis of coenzyme Q, also named ubiquinone, an essential lipid-soluble electron transporter for aerobic cellular respiration.</text>
</comment>
<reference evidence="11 12" key="1">
    <citation type="journal article" date="2014" name="Genome Biol. Evol.">
        <title>The secreted proteins of Achlya hypogyna and Thraustotheca clavata identify the ancestral oomycete secretome and reveal gene acquisitions by horizontal gene transfer.</title>
        <authorList>
            <person name="Misner I."/>
            <person name="Blouin N."/>
            <person name="Leonard G."/>
            <person name="Richards T.A."/>
            <person name="Lane C.E."/>
        </authorList>
    </citation>
    <scope>NUCLEOTIDE SEQUENCE [LARGE SCALE GENOMIC DNA]</scope>
    <source>
        <strain evidence="11 12">ATCC 48635</strain>
    </source>
</reference>
<evidence type="ECO:0000256" key="4">
    <source>
        <dbReference type="ARBA" id="ARBA00022688"/>
    </source>
</evidence>
<name>A0A1V9YF00_ACHHY</name>
<dbReference type="InterPro" id="IPR012762">
    <property type="entry name" value="Ubiq_biosynth_COQ9"/>
</dbReference>
<evidence type="ECO:0000256" key="7">
    <source>
        <dbReference type="ARBA" id="ARBA00023128"/>
    </source>
</evidence>
<evidence type="ECO:0000256" key="6">
    <source>
        <dbReference type="ARBA" id="ARBA00023121"/>
    </source>
</evidence>
<dbReference type="GO" id="GO:0008289">
    <property type="term" value="F:lipid binding"/>
    <property type="evidence" value="ECO:0007669"/>
    <property type="project" value="UniProtKB-UniRule"/>
</dbReference>
<dbReference type="NCBIfam" id="TIGR02396">
    <property type="entry name" value="diverge_rpsU"/>
    <property type="match status" value="1"/>
</dbReference>
<dbReference type="PANTHER" id="PTHR21427">
    <property type="entry name" value="UBIQUINONE BIOSYNTHESIS PROTEIN COQ9, MITOCHONDRIAL"/>
    <property type="match status" value="1"/>
</dbReference>
<keyword evidence="5" id="KW-0809">Transit peptide</keyword>
<evidence type="ECO:0000313" key="11">
    <source>
        <dbReference type="EMBL" id="OQR84315.1"/>
    </source>
</evidence>
<dbReference type="Gene3D" id="1.10.357.10">
    <property type="entry name" value="Tetracycline Repressor, domain 2"/>
    <property type="match status" value="1"/>
</dbReference>
<evidence type="ECO:0000256" key="3">
    <source>
        <dbReference type="ARBA" id="ARBA00010766"/>
    </source>
</evidence>
<keyword evidence="6 8" id="KW-0446">Lipid-binding</keyword>
<feature type="region of interest" description="Disordered" evidence="9">
    <location>
        <begin position="264"/>
        <end position="288"/>
    </location>
</feature>
<sequence>MLMSLSRCRLGLRGLSRSFCANVAPAAPVVVDPSQTILTNAMKHVQTSGWTIEALGQGARDAGFPSIAHGMFPRGPIELVDFFMDDWQAKMQAALAAEPIDATSEYVATDRLKRGVQIRLQLLAPYLHVWPQAMALGALPQNAPTTMKKLAQAADDIWFFAGDRSTDLSWYTKRALLTGIYAATELFMLTDASPNYEETWKFLDRRVEEAIALGDLPQNAGDIAGMVSIGLQSLLSTTAALAGPLSSQVVAQVVQQVPNPLSAIPTMTAPRPPVQTAPMDPKPVDPKP</sequence>
<accession>A0A1V9YF00</accession>
<dbReference type="EMBL" id="JNBR01001915">
    <property type="protein sequence ID" value="OQR84315.1"/>
    <property type="molecule type" value="Genomic_DNA"/>
</dbReference>
<dbReference type="STRING" id="1202772.A0A1V9YF00"/>
<evidence type="ECO:0000259" key="10">
    <source>
        <dbReference type="Pfam" id="PF08511"/>
    </source>
</evidence>
<keyword evidence="4 8" id="KW-0831">Ubiquinone biosynthesis</keyword>
<evidence type="ECO:0000256" key="1">
    <source>
        <dbReference type="ARBA" id="ARBA00004173"/>
    </source>
</evidence>
<dbReference type="Proteomes" id="UP000243579">
    <property type="component" value="Unassembled WGS sequence"/>
</dbReference>
<organism evidence="11 12">
    <name type="scientific">Achlya hypogyna</name>
    <name type="common">Oomycete</name>
    <name type="synonym">Protoachlya hypogyna</name>
    <dbReference type="NCBI Taxonomy" id="1202772"/>
    <lineage>
        <taxon>Eukaryota</taxon>
        <taxon>Sar</taxon>
        <taxon>Stramenopiles</taxon>
        <taxon>Oomycota</taxon>
        <taxon>Saprolegniomycetes</taxon>
        <taxon>Saprolegniales</taxon>
        <taxon>Achlyaceae</taxon>
        <taxon>Achlya</taxon>
    </lineage>
</organism>
<keyword evidence="11" id="KW-0830">Ubiquinone</keyword>
<evidence type="ECO:0000256" key="5">
    <source>
        <dbReference type="ARBA" id="ARBA00022946"/>
    </source>
</evidence>
<gene>
    <name evidence="11" type="ORF">ACHHYP_13548</name>
</gene>
<keyword evidence="12" id="KW-1185">Reference proteome</keyword>
<evidence type="ECO:0000256" key="8">
    <source>
        <dbReference type="RuleBase" id="RU366063"/>
    </source>
</evidence>
<evidence type="ECO:0000256" key="2">
    <source>
        <dbReference type="ARBA" id="ARBA00004749"/>
    </source>
</evidence>
<feature type="domain" description="COQ9 C-terminal" evidence="10">
    <location>
        <begin position="143"/>
        <end position="213"/>
    </location>
</feature>
<dbReference type="OrthoDB" id="619536at2759"/>
<dbReference type="Pfam" id="PF08511">
    <property type="entry name" value="COQ9"/>
    <property type="match status" value="1"/>
</dbReference>